<evidence type="ECO:0000313" key="2">
    <source>
        <dbReference type="EMBL" id="EDM79902.1"/>
    </source>
</evidence>
<name>A6G2G5_9BACT</name>
<dbReference type="STRING" id="391625.PPSIR1_22711"/>
<accession>A6G2G5</accession>
<evidence type="ECO:0000313" key="3">
    <source>
        <dbReference type="Proteomes" id="UP000005801"/>
    </source>
</evidence>
<feature type="compositionally biased region" description="Low complexity" evidence="1">
    <location>
        <begin position="50"/>
        <end position="69"/>
    </location>
</feature>
<keyword evidence="3" id="KW-1185">Reference proteome</keyword>
<comment type="caution">
    <text evidence="2">The sequence shown here is derived from an EMBL/GenBank/DDBJ whole genome shotgun (WGS) entry which is preliminary data.</text>
</comment>
<feature type="compositionally biased region" description="Basic and acidic residues" evidence="1">
    <location>
        <begin position="1"/>
        <end position="12"/>
    </location>
</feature>
<dbReference type="RefSeq" id="WP_006970914.1">
    <property type="nucleotide sequence ID" value="NZ_ABCS01000015.1"/>
</dbReference>
<dbReference type="AlphaFoldDB" id="A6G2G5"/>
<organism evidence="2 3">
    <name type="scientific">Plesiocystis pacifica SIR-1</name>
    <dbReference type="NCBI Taxonomy" id="391625"/>
    <lineage>
        <taxon>Bacteria</taxon>
        <taxon>Pseudomonadati</taxon>
        <taxon>Myxococcota</taxon>
        <taxon>Polyangia</taxon>
        <taxon>Nannocystales</taxon>
        <taxon>Nannocystaceae</taxon>
        <taxon>Plesiocystis</taxon>
    </lineage>
</organism>
<feature type="region of interest" description="Disordered" evidence="1">
    <location>
        <begin position="1"/>
        <end position="79"/>
    </location>
</feature>
<dbReference type="Proteomes" id="UP000005801">
    <property type="component" value="Unassembled WGS sequence"/>
</dbReference>
<reference evidence="2 3" key="1">
    <citation type="submission" date="2007-06" db="EMBL/GenBank/DDBJ databases">
        <authorList>
            <person name="Shimkets L."/>
            <person name="Ferriera S."/>
            <person name="Johnson J."/>
            <person name="Kravitz S."/>
            <person name="Beeson K."/>
            <person name="Sutton G."/>
            <person name="Rogers Y.-H."/>
            <person name="Friedman R."/>
            <person name="Frazier M."/>
            <person name="Venter J.C."/>
        </authorList>
    </citation>
    <scope>NUCLEOTIDE SEQUENCE [LARGE SCALE GENOMIC DNA]</scope>
    <source>
        <strain evidence="2 3">SIR-1</strain>
    </source>
</reference>
<evidence type="ECO:0000256" key="1">
    <source>
        <dbReference type="SAM" id="MobiDB-lite"/>
    </source>
</evidence>
<dbReference type="EMBL" id="ABCS01000015">
    <property type="protein sequence ID" value="EDM79902.1"/>
    <property type="molecule type" value="Genomic_DNA"/>
</dbReference>
<proteinExistence type="predicted"/>
<gene>
    <name evidence="2" type="ORF">PPSIR1_22711</name>
</gene>
<feature type="compositionally biased region" description="Basic and acidic residues" evidence="1">
    <location>
        <begin position="29"/>
        <end position="48"/>
    </location>
</feature>
<protein>
    <submittedName>
        <fullName evidence="2">Uncharacterized protein</fullName>
    </submittedName>
</protein>
<sequence length="195" mass="21032">MTRDERDAKARAIAEQLLGGRSSPGRPTPKRDRPPIHRSELERVRERVNAMAPAIDAARSAADTRAQASPDVAEQRPDPSEPLTALVLELHRALLAHPRAARGLFASLVAEGRDYAERSEEGAQLHAELLRAPRVADASRLLRALAQGMLDDEAPGELPSSYVDNLMRIVDAGQVEAAGAELFAGLWGPKQGDEG</sequence>